<protein>
    <submittedName>
        <fullName evidence="2">Uncharacterized protein</fullName>
    </submittedName>
</protein>
<evidence type="ECO:0000256" key="1">
    <source>
        <dbReference type="SAM" id="MobiDB-lite"/>
    </source>
</evidence>
<evidence type="ECO:0000313" key="2">
    <source>
        <dbReference type="EMBL" id="KDR72730.1"/>
    </source>
</evidence>
<dbReference type="AlphaFoldDB" id="A0A067SP49"/>
<accession>A0A067SP49</accession>
<organism evidence="2 3">
    <name type="scientific">Galerina marginata (strain CBS 339.88)</name>
    <dbReference type="NCBI Taxonomy" id="685588"/>
    <lineage>
        <taxon>Eukaryota</taxon>
        <taxon>Fungi</taxon>
        <taxon>Dikarya</taxon>
        <taxon>Basidiomycota</taxon>
        <taxon>Agaricomycotina</taxon>
        <taxon>Agaricomycetes</taxon>
        <taxon>Agaricomycetidae</taxon>
        <taxon>Agaricales</taxon>
        <taxon>Agaricineae</taxon>
        <taxon>Strophariaceae</taxon>
        <taxon>Galerina</taxon>
    </lineage>
</organism>
<dbReference type="OrthoDB" id="3222453at2759"/>
<sequence>MSKIGTYYNSPAPTRRGGYEIYYQHIAAQRRGSALWIPEPSRTLPPQYRRNGVTIGDLGVISEFGSFDFLFNICHPRDHPIHPPGLPETFTPLPISPSNITQYSEFIGESYLSSESVKNGLVFETSALEGALLMMPVGSNSADLISKARVRKFFKDNAENWYTYANNEREWEVRNGELRLVIGHDKTTAWGMATFSNSTTEEGPCMLKFKPVESSNVGRTYGWEYSGTAQVRTGPDRDQMQALRAAEPPQDGVEYENQTLFVRTINVTLQDTVWKALAFDFGEVEVDDDLSGNNMVDPHPSPPHTDHYRSSKGSRKDLPTSGGQSEPRRVAFENTLHSVAIPTMTPLQLVTPLVGDRL</sequence>
<feature type="region of interest" description="Disordered" evidence="1">
    <location>
        <begin position="290"/>
        <end position="328"/>
    </location>
</feature>
<dbReference type="EMBL" id="KL142388">
    <property type="protein sequence ID" value="KDR72730.1"/>
    <property type="molecule type" value="Genomic_DNA"/>
</dbReference>
<keyword evidence="3" id="KW-1185">Reference proteome</keyword>
<feature type="compositionally biased region" description="Basic and acidic residues" evidence="1">
    <location>
        <begin position="304"/>
        <end position="318"/>
    </location>
</feature>
<dbReference type="STRING" id="685588.A0A067SP49"/>
<reference evidence="3" key="1">
    <citation type="journal article" date="2014" name="Proc. Natl. Acad. Sci. U.S.A.">
        <title>Extensive sampling of basidiomycete genomes demonstrates inadequacy of the white-rot/brown-rot paradigm for wood decay fungi.</title>
        <authorList>
            <person name="Riley R."/>
            <person name="Salamov A.A."/>
            <person name="Brown D.W."/>
            <person name="Nagy L.G."/>
            <person name="Floudas D."/>
            <person name="Held B.W."/>
            <person name="Levasseur A."/>
            <person name="Lombard V."/>
            <person name="Morin E."/>
            <person name="Otillar R."/>
            <person name="Lindquist E.A."/>
            <person name="Sun H."/>
            <person name="LaButti K.M."/>
            <person name="Schmutz J."/>
            <person name="Jabbour D."/>
            <person name="Luo H."/>
            <person name="Baker S.E."/>
            <person name="Pisabarro A.G."/>
            <person name="Walton J.D."/>
            <person name="Blanchette R.A."/>
            <person name="Henrissat B."/>
            <person name="Martin F."/>
            <person name="Cullen D."/>
            <person name="Hibbett D.S."/>
            <person name="Grigoriev I.V."/>
        </authorList>
    </citation>
    <scope>NUCLEOTIDE SEQUENCE [LARGE SCALE GENOMIC DNA]</scope>
    <source>
        <strain evidence="3">CBS 339.88</strain>
    </source>
</reference>
<dbReference type="Proteomes" id="UP000027222">
    <property type="component" value="Unassembled WGS sequence"/>
</dbReference>
<proteinExistence type="predicted"/>
<dbReference type="HOGENOM" id="CLU_021108_1_0_1"/>
<evidence type="ECO:0000313" key="3">
    <source>
        <dbReference type="Proteomes" id="UP000027222"/>
    </source>
</evidence>
<name>A0A067SP49_GALM3</name>
<gene>
    <name evidence="2" type="ORF">GALMADRAFT_73761</name>
</gene>